<dbReference type="RefSeq" id="XP_028479133.1">
    <property type="nucleotide sequence ID" value="XM_028620161.1"/>
</dbReference>
<gene>
    <name evidence="9" type="ORF">EHS24_004595</name>
</gene>
<keyword evidence="2 8" id="KW-0812">Transmembrane</keyword>
<dbReference type="PANTHER" id="PTHR23129:SF0">
    <property type="entry name" value="ACYL-COENZYME A DIPHOSPHATASE FITM2"/>
    <property type="match status" value="1"/>
</dbReference>
<dbReference type="GO" id="GO:0034389">
    <property type="term" value="P:lipid droplet organization"/>
    <property type="evidence" value="ECO:0007669"/>
    <property type="project" value="TreeGrafter"/>
</dbReference>
<reference evidence="9 10" key="1">
    <citation type="submission" date="2018-11" db="EMBL/GenBank/DDBJ databases">
        <title>Genome sequence of Apiotrichum porosum DSM 27194.</title>
        <authorList>
            <person name="Aliyu H."/>
            <person name="Gorte O."/>
            <person name="Ochsenreither K."/>
        </authorList>
    </citation>
    <scope>NUCLEOTIDE SEQUENCE [LARGE SCALE GENOMIC DNA]</scope>
    <source>
        <strain evidence="9 10">DSM 27194</strain>
    </source>
</reference>
<evidence type="ECO:0000256" key="6">
    <source>
        <dbReference type="ARBA" id="ARBA00023098"/>
    </source>
</evidence>
<dbReference type="InterPro" id="IPR019388">
    <property type="entry name" value="FIT"/>
</dbReference>
<evidence type="ECO:0000256" key="1">
    <source>
        <dbReference type="ARBA" id="ARBA00004477"/>
    </source>
</evidence>
<evidence type="ECO:0000313" key="10">
    <source>
        <dbReference type="Proteomes" id="UP000279236"/>
    </source>
</evidence>
<feature type="transmembrane region" description="Helical" evidence="8">
    <location>
        <begin position="282"/>
        <end position="306"/>
    </location>
</feature>
<keyword evidence="3" id="KW-0378">Hydrolase</keyword>
<dbReference type="GO" id="GO:0005789">
    <property type="term" value="C:endoplasmic reticulum membrane"/>
    <property type="evidence" value="ECO:0007669"/>
    <property type="project" value="UniProtKB-SubCell"/>
</dbReference>
<keyword evidence="4" id="KW-0256">Endoplasmic reticulum</keyword>
<feature type="transmembrane region" description="Helical" evidence="8">
    <location>
        <begin position="232"/>
        <end position="252"/>
    </location>
</feature>
<dbReference type="GO" id="GO:0010945">
    <property type="term" value="F:coenzyme A diphosphatase activity"/>
    <property type="evidence" value="ECO:0007669"/>
    <property type="project" value="InterPro"/>
</dbReference>
<dbReference type="STRING" id="105984.A0A427Y5J3"/>
<dbReference type="GO" id="GO:0008654">
    <property type="term" value="P:phospholipid biosynthetic process"/>
    <property type="evidence" value="ECO:0007669"/>
    <property type="project" value="TreeGrafter"/>
</dbReference>
<dbReference type="EMBL" id="RSCE01000002">
    <property type="protein sequence ID" value="RSH86348.1"/>
    <property type="molecule type" value="Genomic_DNA"/>
</dbReference>
<accession>A0A427Y5J3</accession>
<dbReference type="PANTHER" id="PTHR23129">
    <property type="entry name" value="ACYL-COENZYME A DIPHOSPHATASE FITM2"/>
    <property type="match status" value="1"/>
</dbReference>
<name>A0A427Y5J3_9TREE</name>
<evidence type="ECO:0000256" key="4">
    <source>
        <dbReference type="ARBA" id="ARBA00022824"/>
    </source>
</evidence>
<evidence type="ECO:0000256" key="5">
    <source>
        <dbReference type="ARBA" id="ARBA00022989"/>
    </source>
</evidence>
<keyword evidence="7 8" id="KW-0472">Membrane</keyword>
<protein>
    <submittedName>
        <fullName evidence="9">Uncharacterized protein</fullName>
    </submittedName>
</protein>
<dbReference type="GeneID" id="39589138"/>
<feature type="transmembrane region" description="Helical" evidence="8">
    <location>
        <begin position="84"/>
        <end position="102"/>
    </location>
</feature>
<dbReference type="Proteomes" id="UP000279236">
    <property type="component" value="Unassembled WGS sequence"/>
</dbReference>
<proteinExistence type="predicted"/>
<comment type="caution">
    <text evidence="9">The sequence shown here is derived from an EMBL/GenBank/DDBJ whole genome shotgun (WGS) entry which is preliminary data.</text>
</comment>
<dbReference type="Pfam" id="PF10261">
    <property type="entry name" value="FIT"/>
    <property type="match status" value="1"/>
</dbReference>
<evidence type="ECO:0000256" key="8">
    <source>
        <dbReference type="SAM" id="Phobius"/>
    </source>
</evidence>
<dbReference type="GO" id="GO:0019915">
    <property type="term" value="P:lipid storage"/>
    <property type="evidence" value="ECO:0007669"/>
    <property type="project" value="InterPro"/>
</dbReference>
<sequence length="398" mass="42397">MDSALLTSQLAHVHNHARERGPYFARKSNIFNQVFVKQAWGWTAGIFLLHLCTSPPAQAQTRVNPALHPNTPTAPGRRTWAQRLAHLVLASLAWIAFTAWFFGPGFGDRIIAATGGACAVPLPSSIDPGILDDILPPGAAPIVTTTPGQPHVPGQTGPGIARVYLPLPDEFCLRRPLTPKTFPALFELLNAAAASSAAGLAADVQAGAADLHAKTHEYLRLPPPRWSGGFDISGHAFLLTLGACVLASEVAITWRAWRQAAAAAGPVPTPSRTTASGRLHVLATYAGTGLIGLWVWMLVTTAYYFHDVHEKLAGLALGLFASLAVHMLVPGADRPVIEFKVRGPTRRPQPRTVGSSSGSEHGFGFIEDHGVAKTVAPVHFEGVLLEAPVESPMHLHEE</sequence>
<feature type="transmembrane region" description="Helical" evidence="8">
    <location>
        <begin position="312"/>
        <end position="332"/>
    </location>
</feature>
<comment type="subcellular location">
    <subcellularLocation>
        <location evidence="1">Endoplasmic reticulum membrane</location>
        <topology evidence="1">Multi-pass membrane protein</topology>
    </subcellularLocation>
</comment>
<evidence type="ECO:0000256" key="7">
    <source>
        <dbReference type="ARBA" id="ARBA00023136"/>
    </source>
</evidence>
<keyword evidence="6" id="KW-0443">Lipid metabolism</keyword>
<dbReference type="AlphaFoldDB" id="A0A427Y5J3"/>
<dbReference type="OrthoDB" id="5579088at2759"/>
<keyword evidence="10" id="KW-1185">Reference proteome</keyword>
<evidence type="ECO:0000256" key="2">
    <source>
        <dbReference type="ARBA" id="ARBA00022692"/>
    </source>
</evidence>
<keyword evidence="5 8" id="KW-1133">Transmembrane helix</keyword>
<evidence type="ECO:0000313" key="9">
    <source>
        <dbReference type="EMBL" id="RSH86348.1"/>
    </source>
</evidence>
<organism evidence="9 10">
    <name type="scientific">Apiotrichum porosum</name>
    <dbReference type="NCBI Taxonomy" id="105984"/>
    <lineage>
        <taxon>Eukaryota</taxon>
        <taxon>Fungi</taxon>
        <taxon>Dikarya</taxon>
        <taxon>Basidiomycota</taxon>
        <taxon>Agaricomycotina</taxon>
        <taxon>Tremellomycetes</taxon>
        <taxon>Trichosporonales</taxon>
        <taxon>Trichosporonaceae</taxon>
        <taxon>Apiotrichum</taxon>
    </lineage>
</organism>
<evidence type="ECO:0000256" key="3">
    <source>
        <dbReference type="ARBA" id="ARBA00022801"/>
    </source>
</evidence>